<evidence type="ECO:0000259" key="2">
    <source>
        <dbReference type="Pfam" id="PF23394"/>
    </source>
</evidence>
<feature type="region of interest" description="Disordered" evidence="1">
    <location>
        <begin position="488"/>
        <end position="507"/>
    </location>
</feature>
<evidence type="ECO:0000313" key="5">
    <source>
        <dbReference type="Proteomes" id="UP000799778"/>
    </source>
</evidence>
<feature type="domain" description="SAM-like" evidence="3">
    <location>
        <begin position="726"/>
        <end position="811"/>
    </location>
</feature>
<dbReference type="RefSeq" id="XP_033388375.1">
    <property type="nucleotide sequence ID" value="XM_033524959.1"/>
</dbReference>
<accession>A0A6A5Y453</accession>
<dbReference type="InterPro" id="IPR055528">
    <property type="entry name" value="DUF7102"/>
</dbReference>
<feature type="region of interest" description="Disordered" evidence="1">
    <location>
        <begin position="552"/>
        <end position="573"/>
    </location>
</feature>
<evidence type="ECO:0000313" key="4">
    <source>
        <dbReference type="EMBL" id="KAF2020036.1"/>
    </source>
</evidence>
<proteinExistence type="predicted"/>
<name>A0A6A5Y453_9PLEO</name>
<evidence type="ECO:0000256" key="1">
    <source>
        <dbReference type="SAM" id="MobiDB-lite"/>
    </source>
</evidence>
<dbReference type="AlphaFoldDB" id="A0A6A5Y453"/>
<dbReference type="GeneID" id="54282356"/>
<feature type="domain" description="DUF7102" evidence="2">
    <location>
        <begin position="574"/>
        <end position="706"/>
    </location>
</feature>
<dbReference type="Proteomes" id="UP000799778">
    <property type="component" value="Unassembled WGS sequence"/>
</dbReference>
<dbReference type="OrthoDB" id="3647246at2759"/>
<keyword evidence="5" id="KW-1185">Reference proteome</keyword>
<protein>
    <submittedName>
        <fullName evidence="4">Uncharacterized protein</fullName>
    </submittedName>
</protein>
<dbReference type="Pfam" id="PF23395">
    <property type="entry name" value="SAM_6"/>
    <property type="match status" value="1"/>
</dbReference>
<evidence type="ECO:0000259" key="3">
    <source>
        <dbReference type="Pfam" id="PF23395"/>
    </source>
</evidence>
<reference evidence="4" key="1">
    <citation type="journal article" date="2020" name="Stud. Mycol.">
        <title>101 Dothideomycetes genomes: a test case for predicting lifestyles and emergence of pathogens.</title>
        <authorList>
            <person name="Haridas S."/>
            <person name="Albert R."/>
            <person name="Binder M."/>
            <person name="Bloem J."/>
            <person name="Labutti K."/>
            <person name="Salamov A."/>
            <person name="Andreopoulos B."/>
            <person name="Baker S."/>
            <person name="Barry K."/>
            <person name="Bills G."/>
            <person name="Bluhm B."/>
            <person name="Cannon C."/>
            <person name="Castanera R."/>
            <person name="Culley D."/>
            <person name="Daum C."/>
            <person name="Ezra D."/>
            <person name="Gonzalez J."/>
            <person name="Henrissat B."/>
            <person name="Kuo A."/>
            <person name="Liang C."/>
            <person name="Lipzen A."/>
            <person name="Lutzoni F."/>
            <person name="Magnuson J."/>
            <person name="Mondo S."/>
            <person name="Nolan M."/>
            <person name="Ohm R."/>
            <person name="Pangilinan J."/>
            <person name="Park H.-J."/>
            <person name="Ramirez L."/>
            <person name="Alfaro M."/>
            <person name="Sun H."/>
            <person name="Tritt A."/>
            <person name="Yoshinaga Y."/>
            <person name="Zwiers L.-H."/>
            <person name="Turgeon B."/>
            <person name="Goodwin S."/>
            <person name="Spatafora J."/>
            <person name="Crous P."/>
            <person name="Grigoriev I."/>
        </authorList>
    </citation>
    <scope>NUCLEOTIDE SEQUENCE</scope>
    <source>
        <strain evidence="4">CBS 175.79</strain>
    </source>
</reference>
<gene>
    <name evidence="4" type="ORF">BU24DRAFT_387248</name>
</gene>
<organism evidence="4 5">
    <name type="scientific">Aaosphaeria arxii CBS 175.79</name>
    <dbReference type="NCBI Taxonomy" id="1450172"/>
    <lineage>
        <taxon>Eukaryota</taxon>
        <taxon>Fungi</taxon>
        <taxon>Dikarya</taxon>
        <taxon>Ascomycota</taxon>
        <taxon>Pezizomycotina</taxon>
        <taxon>Dothideomycetes</taxon>
        <taxon>Pleosporomycetidae</taxon>
        <taxon>Pleosporales</taxon>
        <taxon>Pleosporales incertae sedis</taxon>
        <taxon>Aaosphaeria</taxon>
    </lineage>
</organism>
<dbReference type="EMBL" id="ML978067">
    <property type="protein sequence ID" value="KAF2020036.1"/>
    <property type="molecule type" value="Genomic_DNA"/>
</dbReference>
<dbReference type="InterPro" id="IPR057559">
    <property type="entry name" value="SAM_6"/>
</dbReference>
<sequence length="825" mass="93156">MESVNSEPTVLEYARFHGLCKDYTTEPLLARNSLNSIHTLTANDNISDLPFTQQTLNAILKERLHLTKEAALLLRSFHDIQTNPNSPIHLTDSKSNTRKRARALKQELPLLRSDNELDLLHFGSVALPLLTNLNIPLEPVDVECDEGLEWPSWYEKYVHAARRRVGGEKLSVTREDLMFLQEAVRDGVTDGDRERVIAREIGFKKTNDFLAEIVHDSIRDDSLVDLDAMKSVADTVDSPSSKRKAEDLKVECPLTPPIFSNSPMKKMKSVSFPELLHEYIPELPSKYESGDSVIGSDESFSVFFKAQAEEANRRLNNEKLSDADTTKRVDVPKIDSTLPLAPWDEFSRLKDDERRPGDTELDAQRRYLFRIKREEFKVHALWNGVSAMERFLEWIPFPLNTPSFNLAESLHGEEVVEKLIAKPSENEIANSSTDLWKRDGLRLLEVEEDEEGIDLGDVEEPTDIDALIRKRKLEMEEEIGRLEVKKKAGMGHEHATQAIEKPSADTREPVLTVHQQPANSVELDQKKKERDSSLMFGGMLSVSAAMKKFKQQIEQPAPQKGTEDEPSFVEPGNAVEKKYAEAEFIERDFNSPFSPSKEADLILSPSTGLIVTNLQQVKQRTLPGQVGRPPLLERVIHLQNRYERLVVLVSEGLRRDAEMQASIRLNDARDQEAVAGLEKFTSKLQATISVVYVPGGDAALAHQIVIEMAGRGLPHGSKDIGDIRILQDETLWELFLRRAGLNPYAAQVILASLRVPVEFTIEHHPTESSPYSESFSVFGLQAFVAMSSEERINEYQAVMGGTRILKRVNKLFDQEWPSATNDFQV</sequence>
<dbReference type="Pfam" id="PF23394">
    <property type="entry name" value="DUF7102"/>
    <property type="match status" value="1"/>
</dbReference>